<dbReference type="AlphaFoldDB" id="A0A9X2VTP3"/>
<evidence type="ECO:0000256" key="1">
    <source>
        <dbReference type="SAM" id="SignalP"/>
    </source>
</evidence>
<reference evidence="2" key="1">
    <citation type="submission" date="2022-08" db="EMBL/GenBank/DDBJ databases">
        <authorList>
            <person name="Tistechok S."/>
            <person name="Samborskyy M."/>
            <person name="Roman I."/>
        </authorList>
    </citation>
    <scope>NUCLEOTIDE SEQUENCE</scope>
    <source>
        <strain evidence="2">DSM 103496</strain>
    </source>
</reference>
<gene>
    <name evidence="2" type="ORF">NZH93_38035</name>
</gene>
<feature type="chain" id="PRO_5040950066" description="Alpha amylase inhibitor" evidence="1">
    <location>
        <begin position="24"/>
        <end position="95"/>
    </location>
</feature>
<keyword evidence="3" id="KW-1185">Reference proteome</keyword>
<protein>
    <recommendedName>
        <fullName evidence="4">Alpha amylase inhibitor</fullName>
    </recommendedName>
</protein>
<feature type="signal peptide" evidence="1">
    <location>
        <begin position="1"/>
        <end position="23"/>
    </location>
</feature>
<dbReference type="Proteomes" id="UP001141259">
    <property type="component" value="Unassembled WGS sequence"/>
</dbReference>
<evidence type="ECO:0000313" key="2">
    <source>
        <dbReference type="EMBL" id="MCS7482680.1"/>
    </source>
</evidence>
<sequence length="95" mass="9676">MPQRLLALIAGFALAAVPTTAVAAPSQLRDCGTQVKQSVGTGWCQGSGTFTIKVACDDGTTVTGSWIRISSGYGIRMLSCSNEALATSAAIVEAP</sequence>
<evidence type="ECO:0000313" key="3">
    <source>
        <dbReference type="Proteomes" id="UP001141259"/>
    </source>
</evidence>
<organism evidence="2 3">
    <name type="scientific">Umezawaea endophytica</name>
    <dbReference type="NCBI Taxonomy" id="1654476"/>
    <lineage>
        <taxon>Bacteria</taxon>
        <taxon>Bacillati</taxon>
        <taxon>Actinomycetota</taxon>
        <taxon>Actinomycetes</taxon>
        <taxon>Pseudonocardiales</taxon>
        <taxon>Pseudonocardiaceae</taxon>
        <taxon>Umezawaea</taxon>
    </lineage>
</organism>
<name>A0A9X2VTP3_9PSEU</name>
<dbReference type="EMBL" id="JANYMP010000025">
    <property type="protein sequence ID" value="MCS7482680.1"/>
    <property type="molecule type" value="Genomic_DNA"/>
</dbReference>
<evidence type="ECO:0008006" key="4">
    <source>
        <dbReference type="Google" id="ProtNLM"/>
    </source>
</evidence>
<proteinExistence type="predicted"/>
<dbReference type="RefSeq" id="WP_259628138.1">
    <property type="nucleotide sequence ID" value="NZ_JANYMP010000025.1"/>
</dbReference>
<keyword evidence="1" id="KW-0732">Signal</keyword>
<accession>A0A9X2VTP3</accession>
<comment type="caution">
    <text evidence="2">The sequence shown here is derived from an EMBL/GenBank/DDBJ whole genome shotgun (WGS) entry which is preliminary data.</text>
</comment>